<dbReference type="Proteomes" id="UP000014974">
    <property type="component" value="Unassembled WGS sequence"/>
</dbReference>
<gene>
    <name evidence="1" type="ORF">ADICYQ_1176</name>
</gene>
<comment type="caution">
    <text evidence="1">The sequence shown here is derived from an EMBL/GenBank/DDBJ whole genome shotgun (WGS) entry which is preliminary data.</text>
</comment>
<evidence type="ECO:0000313" key="1">
    <source>
        <dbReference type="EMBL" id="EPR69842.1"/>
    </source>
</evidence>
<dbReference type="eggNOG" id="COG2849">
    <property type="taxonomic scope" value="Bacteria"/>
</dbReference>
<accession>S7VK12</accession>
<dbReference type="EMBL" id="ATNM01000057">
    <property type="protein sequence ID" value="EPR69842.1"/>
    <property type="molecule type" value="Genomic_DNA"/>
</dbReference>
<reference evidence="1 2" key="1">
    <citation type="journal article" date="2013" name="Genome Announc.">
        <title>Draft Genome Sequence of Cyclobacterium qasimii Strain M12-11BT, Isolated from Arctic Marine Sediment.</title>
        <authorList>
            <person name="Shivaji S."/>
            <person name="Ara S."/>
            <person name="Singh A."/>
            <person name="Kumar Pinnaka A."/>
        </authorList>
    </citation>
    <scope>NUCLEOTIDE SEQUENCE [LARGE SCALE GENOMIC DNA]</scope>
    <source>
        <strain evidence="1 2">M12-11B</strain>
    </source>
</reference>
<proteinExistence type="predicted"/>
<sequence>MKKLIYLLFVVLFFITSAGFGQEDSTRVEVDSSGVEENILLPTSTPVLLFSDAEDNLKEEKKKKKKKKRRIFTLAKNQ</sequence>
<dbReference type="RefSeq" id="WP_020893463.1">
    <property type="nucleotide sequence ID" value="NZ_ATNM01000057.1"/>
</dbReference>
<evidence type="ECO:0000313" key="2">
    <source>
        <dbReference type="Proteomes" id="UP000014974"/>
    </source>
</evidence>
<name>S7VK12_9BACT</name>
<organism evidence="1 2">
    <name type="scientific">Cyclobacterium qasimii M12-11B</name>
    <dbReference type="NCBI Taxonomy" id="641524"/>
    <lineage>
        <taxon>Bacteria</taxon>
        <taxon>Pseudomonadati</taxon>
        <taxon>Bacteroidota</taxon>
        <taxon>Cytophagia</taxon>
        <taxon>Cytophagales</taxon>
        <taxon>Cyclobacteriaceae</taxon>
        <taxon>Cyclobacterium</taxon>
    </lineage>
</organism>
<dbReference type="AlphaFoldDB" id="S7VK12"/>
<protein>
    <submittedName>
        <fullName evidence="1">Uncharacterized protein</fullName>
    </submittedName>
</protein>